<keyword evidence="2" id="KW-1185">Reference proteome</keyword>
<dbReference type="AlphaFoldDB" id="A0A371DBE9"/>
<evidence type="ECO:0000313" key="2">
    <source>
        <dbReference type="Proteomes" id="UP000256964"/>
    </source>
</evidence>
<name>A0A371DBE9_9APHY</name>
<evidence type="ECO:0000313" key="1">
    <source>
        <dbReference type="EMBL" id="RDX49858.1"/>
    </source>
</evidence>
<protein>
    <submittedName>
        <fullName evidence="1">Uncharacterized protein</fullName>
    </submittedName>
</protein>
<dbReference type="EMBL" id="KZ857402">
    <property type="protein sequence ID" value="RDX49858.1"/>
    <property type="molecule type" value="Genomic_DNA"/>
</dbReference>
<organism evidence="1 2">
    <name type="scientific">Lentinus brumalis</name>
    <dbReference type="NCBI Taxonomy" id="2498619"/>
    <lineage>
        <taxon>Eukaryota</taxon>
        <taxon>Fungi</taxon>
        <taxon>Dikarya</taxon>
        <taxon>Basidiomycota</taxon>
        <taxon>Agaricomycotina</taxon>
        <taxon>Agaricomycetes</taxon>
        <taxon>Polyporales</taxon>
        <taxon>Polyporaceae</taxon>
        <taxon>Lentinus</taxon>
    </lineage>
</organism>
<reference evidence="1 2" key="1">
    <citation type="journal article" date="2018" name="Biotechnol. Biofuels">
        <title>Integrative visual omics of the white-rot fungus Polyporus brumalis exposes the biotechnological potential of its oxidative enzymes for delignifying raw plant biomass.</title>
        <authorList>
            <person name="Miyauchi S."/>
            <person name="Rancon A."/>
            <person name="Drula E."/>
            <person name="Hage H."/>
            <person name="Chaduli D."/>
            <person name="Favel A."/>
            <person name="Grisel S."/>
            <person name="Henrissat B."/>
            <person name="Herpoel-Gimbert I."/>
            <person name="Ruiz-Duenas F.J."/>
            <person name="Chevret D."/>
            <person name="Hainaut M."/>
            <person name="Lin J."/>
            <person name="Wang M."/>
            <person name="Pangilinan J."/>
            <person name="Lipzen A."/>
            <person name="Lesage-Meessen L."/>
            <person name="Navarro D."/>
            <person name="Riley R."/>
            <person name="Grigoriev I.V."/>
            <person name="Zhou S."/>
            <person name="Raouche S."/>
            <person name="Rosso M.N."/>
        </authorList>
    </citation>
    <scope>NUCLEOTIDE SEQUENCE [LARGE SCALE GENOMIC DNA]</scope>
    <source>
        <strain evidence="1 2">BRFM 1820</strain>
    </source>
</reference>
<sequence length="159" mass="17468">MSCPHSYLLPSLLLRSSHAAHGQFVRMAVICSRPEAIPPGRRWPGGDWERRAAVDCAAPWAVALNLSLKTVVVSHGVGQWLSVTARLVFGRAATARLCLRLARCIDPRCGRCVHTQWHRAPHIVCKYVDPLHSHVFPPSCSGVFEGAIFAGACVMLPRR</sequence>
<dbReference type="Proteomes" id="UP000256964">
    <property type="component" value="Unassembled WGS sequence"/>
</dbReference>
<proteinExistence type="predicted"/>
<accession>A0A371DBE9</accession>
<gene>
    <name evidence="1" type="ORF">OH76DRAFT_491086</name>
</gene>